<reference evidence="2 3" key="1">
    <citation type="journal article" date="2018" name="BMC Genomics">
        <title>Comparative genome analyses reveal sequence features reflecting distinct modes of host-adaptation between dicot and monocot powdery mildew.</title>
        <authorList>
            <person name="Wu Y."/>
            <person name="Ma X."/>
            <person name="Pan Z."/>
            <person name="Kale S.D."/>
            <person name="Song Y."/>
            <person name="King H."/>
            <person name="Zhang Q."/>
            <person name="Presley C."/>
            <person name="Deng X."/>
            <person name="Wei C.I."/>
            <person name="Xiao S."/>
        </authorList>
    </citation>
    <scope>NUCLEOTIDE SEQUENCE [LARGE SCALE GENOMIC DNA]</scope>
    <source>
        <strain evidence="2">UMSG3</strain>
    </source>
</reference>
<evidence type="ECO:0000313" key="3">
    <source>
        <dbReference type="Proteomes" id="UP000283383"/>
    </source>
</evidence>
<dbReference type="Proteomes" id="UP000283383">
    <property type="component" value="Unassembled WGS sequence"/>
</dbReference>
<dbReference type="EMBL" id="MCBQ01000043">
    <property type="protein sequence ID" value="RKF84165.1"/>
    <property type="molecule type" value="Genomic_DNA"/>
</dbReference>
<keyword evidence="3" id="KW-1185">Reference proteome</keyword>
<gene>
    <name evidence="2" type="ORF">GcM3_000035</name>
</gene>
<feature type="region of interest" description="Disordered" evidence="1">
    <location>
        <begin position="28"/>
        <end position="55"/>
    </location>
</feature>
<evidence type="ECO:0000313" key="2">
    <source>
        <dbReference type="EMBL" id="RKF84165.1"/>
    </source>
</evidence>
<feature type="region of interest" description="Disordered" evidence="1">
    <location>
        <begin position="74"/>
        <end position="98"/>
    </location>
</feature>
<dbReference type="AlphaFoldDB" id="A0A420JBG6"/>
<proteinExistence type="predicted"/>
<organism evidence="2 3">
    <name type="scientific">Golovinomyces cichoracearum</name>
    <dbReference type="NCBI Taxonomy" id="62708"/>
    <lineage>
        <taxon>Eukaryota</taxon>
        <taxon>Fungi</taxon>
        <taxon>Dikarya</taxon>
        <taxon>Ascomycota</taxon>
        <taxon>Pezizomycotina</taxon>
        <taxon>Leotiomycetes</taxon>
        <taxon>Erysiphales</taxon>
        <taxon>Erysiphaceae</taxon>
        <taxon>Golovinomyces</taxon>
    </lineage>
</organism>
<comment type="caution">
    <text evidence="2">The sequence shown here is derived from an EMBL/GenBank/DDBJ whole genome shotgun (WGS) entry which is preliminary data.</text>
</comment>
<protein>
    <submittedName>
        <fullName evidence="2">Uncharacterized protein</fullName>
    </submittedName>
</protein>
<evidence type="ECO:0000256" key="1">
    <source>
        <dbReference type="SAM" id="MobiDB-lite"/>
    </source>
</evidence>
<feature type="compositionally biased region" description="Basic and acidic residues" evidence="1">
    <location>
        <begin position="78"/>
        <end position="98"/>
    </location>
</feature>
<sequence length="98" mass="10507">MVGFSNLSSDSTSSVSSVQDFASLVSEAVPHSPNMSTFPYDPMEANTEPLSGAAGGLILTPEQTKQLYSLLNVTNENTDTKGKEPTQDDKARPSKWPE</sequence>
<accession>A0A420JBG6</accession>
<name>A0A420JBG6_9PEZI</name>